<keyword evidence="4" id="KW-1185">Reference proteome</keyword>
<protein>
    <recommendedName>
        <fullName evidence="5">MYXO-CTERM domain-containing protein</fullName>
    </recommendedName>
</protein>
<keyword evidence="2" id="KW-0472">Membrane</keyword>
<accession>A0A852Z0L6</accession>
<reference evidence="3 4" key="1">
    <citation type="submission" date="2020-07" db="EMBL/GenBank/DDBJ databases">
        <title>Genomic Encyclopedia of Type Strains, Phase III (KMG-III): the genomes of soil and plant-associated and newly described type strains.</title>
        <authorList>
            <person name="Whitman W."/>
        </authorList>
    </citation>
    <scope>NUCLEOTIDE SEQUENCE [LARGE SCALE GENOMIC DNA]</scope>
    <source>
        <strain evidence="3 4">CECT 8576</strain>
    </source>
</reference>
<dbReference type="AlphaFoldDB" id="A0A852Z0L6"/>
<dbReference type="PROSITE" id="PS51257">
    <property type="entry name" value="PROKAR_LIPOPROTEIN"/>
    <property type="match status" value="1"/>
</dbReference>
<dbReference type="RefSeq" id="WP_179535733.1">
    <property type="nucleotide sequence ID" value="NZ_JACBYW010000004.1"/>
</dbReference>
<keyword evidence="2" id="KW-1133">Transmembrane helix</keyword>
<keyword evidence="2" id="KW-0812">Transmembrane</keyword>
<evidence type="ECO:0000313" key="4">
    <source>
        <dbReference type="Proteomes" id="UP000548304"/>
    </source>
</evidence>
<evidence type="ECO:0008006" key="5">
    <source>
        <dbReference type="Google" id="ProtNLM"/>
    </source>
</evidence>
<name>A0A852Z0L6_9ACTN</name>
<comment type="caution">
    <text evidence="3">The sequence shown here is derived from an EMBL/GenBank/DDBJ whole genome shotgun (WGS) entry which is preliminary data.</text>
</comment>
<feature type="transmembrane region" description="Helical" evidence="2">
    <location>
        <begin position="93"/>
        <end position="109"/>
    </location>
</feature>
<dbReference type="Proteomes" id="UP000548304">
    <property type="component" value="Unassembled WGS sequence"/>
</dbReference>
<evidence type="ECO:0000256" key="2">
    <source>
        <dbReference type="SAM" id="Phobius"/>
    </source>
</evidence>
<proteinExistence type="predicted"/>
<evidence type="ECO:0000256" key="1">
    <source>
        <dbReference type="SAM" id="MobiDB-lite"/>
    </source>
</evidence>
<dbReference type="EMBL" id="JACBYW010000004">
    <property type="protein sequence ID" value="NYH79329.1"/>
    <property type="molecule type" value="Genomic_DNA"/>
</dbReference>
<sequence>MRTGRRPPSSGVLLGLLAACCGLLLVLAPGVAAAHSAGGEPRPPASAGARTPLPSATEYAPPAAGHGARSAPAGRGPSEGPTEESSSEQDRRYVIGAVGVGLVLLVLLVRRKRGKASIVLRWRKRS</sequence>
<feature type="region of interest" description="Disordered" evidence="1">
    <location>
        <begin position="34"/>
        <end position="90"/>
    </location>
</feature>
<gene>
    <name evidence="3" type="ORF">FHR84_002663</name>
</gene>
<evidence type="ECO:0000313" key="3">
    <source>
        <dbReference type="EMBL" id="NYH79329.1"/>
    </source>
</evidence>
<organism evidence="3 4">
    <name type="scientific">Actinopolyspora biskrensis</name>
    <dbReference type="NCBI Taxonomy" id="1470178"/>
    <lineage>
        <taxon>Bacteria</taxon>
        <taxon>Bacillati</taxon>
        <taxon>Actinomycetota</taxon>
        <taxon>Actinomycetes</taxon>
        <taxon>Actinopolysporales</taxon>
        <taxon>Actinopolysporaceae</taxon>
        <taxon>Actinopolyspora</taxon>
    </lineage>
</organism>